<evidence type="ECO:0000313" key="5">
    <source>
        <dbReference type="Proteomes" id="UP000269301"/>
    </source>
</evidence>
<dbReference type="RefSeq" id="WP_121205872.1">
    <property type="nucleotide sequence ID" value="NZ_RBZP01000023.1"/>
</dbReference>
<dbReference type="Gene3D" id="1.10.287.70">
    <property type="match status" value="1"/>
</dbReference>
<dbReference type="Pfam" id="PF02254">
    <property type="entry name" value="TrkA_N"/>
    <property type="match status" value="1"/>
</dbReference>
<dbReference type="Gene3D" id="3.40.50.720">
    <property type="entry name" value="NAD(P)-binding Rossmann-like Domain"/>
    <property type="match status" value="1"/>
</dbReference>
<dbReference type="GO" id="GO:0034220">
    <property type="term" value="P:monoatomic ion transmembrane transport"/>
    <property type="evidence" value="ECO:0007669"/>
    <property type="project" value="UniProtKB-KW"/>
</dbReference>
<evidence type="ECO:0000256" key="1">
    <source>
        <dbReference type="ARBA" id="ARBA00004651"/>
    </source>
</evidence>
<comment type="caution">
    <text evidence="4">The sequence shown here is derived from an EMBL/GenBank/DDBJ whole genome shotgun (WGS) entry which is preliminary data.</text>
</comment>
<keyword evidence="4" id="KW-0813">Transport</keyword>
<dbReference type="GO" id="GO:0005886">
    <property type="term" value="C:plasma membrane"/>
    <property type="evidence" value="ECO:0007669"/>
    <property type="project" value="UniProtKB-SubCell"/>
</dbReference>
<proteinExistence type="predicted"/>
<dbReference type="InterPro" id="IPR050721">
    <property type="entry name" value="Trk_Ktr_HKT_K-transport"/>
</dbReference>
<feature type="transmembrane region" description="Helical" evidence="2">
    <location>
        <begin position="49"/>
        <end position="67"/>
    </location>
</feature>
<dbReference type="GO" id="GO:0006813">
    <property type="term" value="P:potassium ion transport"/>
    <property type="evidence" value="ECO:0007669"/>
    <property type="project" value="InterPro"/>
</dbReference>
<keyword evidence="2" id="KW-0812">Transmembrane</keyword>
<dbReference type="SUPFAM" id="SSF81324">
    <property type="entry name" value="Voltage-gated potassium channels"/>
    <property type="match status" value="1"/>
</dbReference>
<evidence type="ECO:0000259" key="3">
    <source>
        <dbReference type="PROSITE" id="PS51201"/>
    </source>
</evidence>
<keyword evidence="2" id="KW-1133">Transmembrane helix</keyword>
<feature type="domain" description="RCK N-terminal" evidence="3">
    <location>
        <begin position="114"/>
        <end position="239"/>
    </location>
</feature>
<dbReference type="InterPro" id="IPR013099">
    <property type="entry name" value="K_chnl_dom"/>
</dbReference>
<gene>
    <name evidence="4" type="ORF">D8M06_17455</name>
</gene>
<reference evidence="4 5" key="1">
    <citation type="journal article" date="2016" name="Int. J. Syst. Evol. Microbiol.">
        <title>Oceanobacillus halophilus sp. nov., a novel moderately halophilic bacterium from a hypersaline lake.</title>
        <authorList>
            <person name="Amoozegar M.A."/>
            <person name="Bagheri M."/>
            <person name="Makhdoumi A."/>
            <person name="Nikou M.M."/>
            <person name="Fazeli S.A.S."/>
            <person name="Schumann P."/>
            <person name="Sproer C."/>
            <person name="Sanchez-Porro C."/>
            <person name="Ventosa A."/>
        </authorList>
    </citation>
    <scope>NUCLEOTIDE SEQUENCE [LARGE SCALE GENOMIC DNA]</scope>
    <source>
        <strain evidence="4 5">DSM 23996</strain>
    </source>
</reference>
<dbReference type="InterPro" id="IPR036291">
    <property type="entry name" value="NAD(P)-bd_dom_sf"/>
</dbReference>
<evidence type="ECO:0000313" key="4">
    <source>
        <dbReference type="EMBL" id="RKQ29578.1"/>
    </source>
</evidence>
<protein>
    <submittedName>
        <fullName evidence="4">Potassium channel protein</fullName>
    </submittedName>
</protein>
<dbReference type="PANTHER" id="PTHR43833">
    <property type="entry name" value="POTASSIUM CHANNEL PROTEIN 2-RELATED-RELATED"/>
    <property type="match status" value="1"/>
</dbReference>
<evidence type="ECO:0000256" key="2">
    <source>
        <dbReference type="SAM" id="Phobius"/>
    </source>
</evidence>
<dbReference type="SUPFAM" id="SSF51735">
    <property type="entry name" value="NAD(P)-binding Rossmann-fold domains"/>
    <property type="match status" value="1"/>
</dbReference>
<keyword evidence="5" id="KW-1185">Reference proteome</keyword>
<sequence length="332" mass="37683">MTAKFFKHLYFRLPNIIKLLISVVFIMTLFGIIIHFVEPRQFPTIFDGVWWAFVTAATVGYGDYVPLTSSGRIVAISLILTGGGIIAFYISSISSETIKKEHDLQHGKLRFKGNNHLVFIGWNERTRQLIKTVTDIFPEVQIVLIDRTERRIYYQEFPVHFIHGDATEDSILDMANIHQASRVLITADDSKNERQADNWTILSVLAVRGNNKDIPIVAEVLSKVQVENALRAGATTIISSNDFMSILFFHELSHKKTAAPFEDIIQILNQKQFSHTKCPKELVDLTFLEASSILLKQGHLLLGIIREKECKIHPPTGFVLKEGDILLSLLDW</sequence>
<keyword evidence="4" id="KW-0407">Ion channel</keyword>
<accession>A0A494ZTQ2</accession>
<name>A0A494ZTQ2_9BACI</name>
<organism evidence="4 5">
    <name type="scientific">Oceanobacillus halophilus</name>
    <dbReference type="NCBI Taxonomy" id="930130"/>
    <lineage>
        <taxon>Bacteria</taxon>
        <taxon>Bacillati</taxon>
        <taxon>Bacillota</taxon>
        <taxon>Bacilli</taxon>
        <taxon>Bacillales</taxon>
        <taxon>Bacillaceae</taxon>
        <taxon>Oceanobacillus</taxon>
    </lineage>
</organism>
<dbReference type="PROSITE" id="PS51201">
    <property type="entry name" value="RCK_N"/>
    <property type="match status" value="1"/>
</dbReference>
<feature type="transmembrane region" description="Helical" evidence="2">
    <location>
        <begin position="73"/>
        <end position="90"/>
    </location>
</feature>
<dbReference type="AlphaFoldDB" id="A0A494ZTQ2"/>
<comment type="subcellular location">
    <subcellularLocation>
        <location evidence="1">Cell membrane</location>
        <topology evidence="1">Multi-pass membrane protein</topology>
    </subcellularLocation>
</comment>
<keyword evidence="2" id="KW-0472">Membrane</keyword>
<dbReference type="OrthoDB" id="9785285at2"/>
<dbReference type="PANTHER" id="PTHR43833:SF9">
    <property type="entry name" value="POTASSIUM CHANNEL PROTEIN YUGO-RELATED"/>
    <property type="match status" value="1"/>
</dbReference>
<dbReference type="EMBL" id="RBZP01000023">
    <property type="protein sequence ID" value="RKQ29578.1"/>
    <property type="molecule type" value="Genomic_DNA"/>
</dbReference>
<dbReference type="InterPro" id="IPR003148">
    <property type="entry name" value="RCK_N"/>
</dbReference>
<dbReference type="Proteomes" id="UP000269301">
    <property type="component" value="Unassembled WGS sequence"/>
</dbReference>
<feature type="transmembrane region" description="Helical" evidence="2">
    <location>
        <begin position="16"/>
        <end position="37"/>
    </location>
</feature>
<dbReference type="Pfam" id="PF07885">
    <property type="entry name" value="Ion_trans_2"/>
    <property type="match status" value="1"/>
</dbReference>
<keyword evidence="4" id="KW-0406">Ion transport</keyword>